<proteinExistence type="predicted"/>
<protein>
    <submittedName>
        <fullName evidence="1">Uncharacterized protein</fullName>
    </submittedName>
</protein>
<reference evidence="1" key="2">
    <citation type="journal article" date="2015" name="Fish Shellfish Immunol.">
        <title>Early steps in the European eel (Anguilla anguilla)-Vibrio vulnificus interaction in the gills: Role of the RtxA13 toxin.</title>
        <authorList>
            <person name="Callol A."/>
            <person name="Pajuelo D."/>
            <person name="Ebbesson L."/>
            <person name="Teles M."/>
            <person name="MacKenzie S."/>
            <person name="Amaro C."/>
        </authorList>
    </citation>
    <scope>NUCLEOTIDE SEQUENCE</scope>
</reference>
<reference evidence="1" key="1">
    <citation type="submission" date="2014-11" db="EMBL/GenBank/DDBJ databases">
        <authorList>
            <person name="Amaro Gonzalez C."/>
        </authorList>
    </citation>
    <scope>NUCLEOTIDE SEQUENCE</scope>
</reference>
<organism evidence="1">
    <name type="scientific">Anguilla anguilla</name>
    <name type="common">European freshwater eel</name>
    <name type="synonym">Muraena anguilla</name>
    <dbReference type="NCBI Taxonomy" id="7936"/>
    <lineage>
        <taxon>Eukaryota</taxon>
        <taxon>Metazoa</taxon>
        <taxon>Chordata</taxon>
        <taxon>Craniata</taxon>
        <taxon>Vertebrata</taxon>
        <taxon>Euteleostomi</taxon>
        <taxon>Actinopterygii</taxon>
        <taxon>Neopterygii</taxon>
        <taxon>Teleostei</taxon>
        <taxon>Anguilliformes</taxon>
        <taxon>Anguillidae</taxon>
        <taxon>Anguilla</taxon>
    </lineage>
</organism>
<dbReference type="AlphaFoldDB" id="A0A0E9XZP7"/>
<sequence>MLILLSPRFCLVFLAVAPAPFLLFGSEAKEREN</sequence>
<accession>A0A0E9XZP7</accession>
<name>A0A0E9XZP7_ANGAN</name>
<evidence type="ECO:0000313" key="1">
    <source>
        <dbReference type="EMBL" id="JAI08125.1"/>
    </source>
</evidence>
<dbReference type="EMBL" id="GBXM01000453">
    <property type="protein sequence ID" value="JAI08125.1"/>
    <property type="molecule type" value="Transcribed_RNA"/>
</dbReference>